<name>A0A2I6S9G3_9RHOO</name>
<accession>A0A2I6S9G3</accession>
<protein>
    <submittedName>
        <fullName evidence="1">Chromosome partitioning protein ParA</fullName>
    </submittedName>
</protein>
<dbReference type="SUPFAM" id="SSF52540">
    <property type="entry name" value="P-loop containing nucleoside triphosphate hydrolases"/>
    <property type="match status" value="1"/>
</dbReference>
<dbReference type="AlphaFoldDB" id="A0A2I6S9G3"/>
<dbReference type="KEGG" id="atw:C0099_13755"/>
<dbReference type="OrthoDB" id="9797061at2"/>
<dbReference type="InterPro" id="IPR052026">
    <property type="entry name" value="ExeA_AAA_ATPase_DNA-bind"/>
</dbReference>
<gene>
    <name evidence="1" type="ORF">C0099_13755</name>
</gene>
<proteinExistence type="predicted"/>
<dbReference type="PANTHER" id="PTHR35894">
    <property type="entry name" value="GENERAL SECRETION PATHWAY PROTEIN A-RELATED"/>
    <property type="match status" value="1"/>
</dbReference>
<reference evidence="1 2" key="1">
    <citation type="submission" date="2018-01" db="EMBL/GenBank/DDBJ databases">
        <authorList>
            <person name="Fu G.-Y."/>
        </authorList>
    </citation>
    <scope>NUCLEOTIDE SEQUENCE [LARGE SCALE GENOMIC DNA]</scope>
    <source>
        <strain evidence="1 2">SY39</strain>
    </source>
</reference>
<keyword evidence="2" id="KW-1185">Reference proteome</keyword>
<dbReference type="Proteomes" id="UP000242205">
    <property type="component" value="Chromosome"/>
</dbReference>
<sequence>MKREFVRTENAKRFRAGIAMLEARGALEAGWMLVIGRPGEGKTTTLHNWAAEVGAVMLTAQEGWTPTRMLVELAEKLGIESVRGYERKIEETIAGEEIPIVLDESAFALGNNAACLERLRGITDKSCTLMVMAAMEQDRPKFARRMQIASRISYVCDFHKSTLDDVGAACRQLGEVEISPDLVERIHRDTDARMRLVMTAINRVEAVARRNGKKVVEAADVKGLALCEDFNRAVVRGGVRRAA</sequence>
<evidence type="ECO:0000313" key="1">
    <source>
        <dbReference type="EMBL" id="AUN95903.1"/>
    </source>
</evidence>
<dbReference type="RefSeq" id="WP_102247948.1">
    <property type="nucleotide sequence ID" value="NZ_CP025682.1"/>
</dbReference>
<dbReference type="EMBL" id="CP025682">
    <property type="protein sequence ID" value="AUN95903.1"/>
    <property type="molecule type" value="Genomic_DNA"/>
</dbReference>
<evidence type="ECO:0000313" key="2">
    <source>
        <dbReference type="Proteomes" id="UP000242205"/>
    </source>
</evidence>
<dbReference type="InterPro" id="IPR027417">
    <property type="entry name" value="P-loop_NTPase"/>
</dbReference>
<organism evidence="1 2">
    <name type="scientific">Pseudazoarcus pumilus</name>
    <dbReference type="NCBI Taxonomy" id="2067960"/>
    <lineage>
        <taxon>Bacteria</taxon>
        <taxon>Pseudomonadati</taxon>
        <taxon>Pseudomonadota</taxon>
        <taxon>Betaproteobacteria</taxon>
        <taxon>Rhodocyclales</taxon>
        <taxon>Zoogloeaceae</taxon>
        <taxon>Pseudazoarcus</taxon>
    </lineage>
</organism>
<dbReference type="PANTHER" id="PTHR35894:SF5">
    <property type="entry name" value="MU-LIKE PROPHAGE FLUMU DNA TRANSPOSITION PROTEIN B"/>
    <property type="match status" value="1"/>
</dbReference>